<feature type="domain" description="Allantoicase" evidence="3">
    <location>
        <begin position="204"/>
        <end position="343"/>
    </location>
</feature>
<protein>
    <recommendedName>
        <fullName evidence="2">Probable allantoicase</fullName>
        <ecNumber evidence="2">3.5.3.4</ecNumber>
    </recommendedName>
    <alternativeName>
        <fullName evidence="2">Allantoate amidinohydrolase</fullName>
    </alternativeName>
</protein>
<dbReference type="PIRSF" id="PIRSF016516">
    <property type="entry name" value="Allantoicase"/>
    <property type="match status" value="1"/>
</dbReference>
<dbReference type="GO" id="GO:0000256">
    <property type="term" value="P:allantoin catabolic process"/>
    <property type="evidence" value="ECO:0007669"/>
    <property type="project" value="UniProtKB-UniRule"/>
</dbReference>
<proteinExistence type="inferred from homology"/>
<sequence>MTEHTEHPERPDFLSYPDLASRALAGSVVWASDESFAERENLIMPHEPTFDPTEFGNKGKVYDGWETRRRRHDEVGGNDAAIVRLGVPGHLTGIVVDTAWFTGNYPPQFAVHGLTCDEYLSGEEIAALPDDRWFTLVPPTDARGDHRHHIEIFPAGDASARRVTHVKLEMIPDGGIARLRVHGQPAPDPRFITGTIDLAAVENGGRVTECTNMFYSHPDQIIALGRAHDMGGGWENARRRDDGTDSNDAVTVRLAGEGRVRWIEFDTSYFVFNAPGDVKLTGITADGEEVELVGRTRVLPDTRHRFAVSDPAEGTTGPTPVVAVRADVYPDGGVSRMRVWGELTDEGRLDIESRW</sequence>
<keyword evidence="2 4" id="KW-0378">Hydrolase</keyword>
<dbReference type="HAMAP" id="MF_00813">
    <property type="entry name" value="Allantoicase"/>
    <property type="match status" value="1"/>
</dbReference>
<dbReference type="EMBL" id="JALIEA010000013">
    <property type="protein sequence ID" value="MCJ7858781.1"/>
    <property type="molecule type" value="Genomic_DNA"/>
</dbReference>
<dbReference type="InterPro" id="IPR005164">
    <property type="entry name" value="Allantoicase"/>
</dbReference>
<evidence type="ECO:0000256" key="2">
    <source>
        <dbReference type="HAMAP-Rule" id="MF_00813"/>
    </source>
</evidence>
<comment type="catalytic activity">
    <reaction evidence="2">
        <text>allantoate + H2O = (S)-ureidoglycolate + urea</text>
        <dbReference type="Rhea" id="RHEA:11016"/>
        <dbReference type="ChEBI" id="CHEBI:15377"/>
        <dbReference type="ChEBI" id="CHEBI:16199"/>
        <dbReference type="ChEBI" id="CHEBI:17536"/>
        <dbReference type="ChEBI" id="CHEBI:57296"/>
        <dbReference type="EC" id="3.5.3.4"/>
    </reaction>
</comment>
<keyword evidence="5" id="KW-1185">Reference proteome</keyword>
<comment type="pathway">
    <text evidence="2">Nitrogen metabolism; (S)-allantoin degradation; (S)-ureidoglycolate from allantoate (aminidohydrolase route): step 1/1.</text>
</comment>
<dbReference type="PANTHER" id="PTHR12045:SF3">
    <property type="entry name" value="INACTIVE ALLANTOICASE-RELATED"/>
    <property type="match status" value="1"/>
</dbReference>
<dbReference type="EC" id="3.5.3.4" evidence="2"/>
<dbReference type="GO" id="GO:0006144">
    <property type="term" value="P:purine nucleobase metabolic process"/>
    <property type="evidence" value="ECO:0007669"/>
    <property type="project" value="UniProtKB-KW"/>
</dbReference>
<dbReference type="Gene3D" id="2.60.120.260">
    <property type="entry name" value="Galactose-binding domain-like"/>
    <property type="match status" value="2"/>
</dbReference>
<dbReference type="GO" id="GO:0004037">
    <property type="term" value="F:allantoicase activity"/>
    <property type="evidence" value="ECO:0007669"/>
    <property type="project" value="UniProtKB-UniRule"/>
</dbReference>
<dbReference type="RefSeq" id="WP_244804519.1">
    <property type="nucleotide sequence ID" value="NZ_JALIEA010000013.1"/>
</dbReference>
<organism evidence="4 5">
    <name type="scientific">Corynebacterium kalidii</name>
    <dbReference type="NCBI Taxonomy" id="2931982"/>
    <lineage>
        <taxon>Bacteria</taxon>
        <taxon>Bacillati</taxon>
        <taxon>Actinomycetota</taxon>
        <taxon>Actinomycetes</taxon>
        <taxon>Mycobacteriales</taxon>
        <taxon>Corynebacteriaceae</taxon>
        <taxon>Corynebacterium</taxon>
    </lineage>
</organism>
<keyword evidence="2" id="KW-0659">Purine metabolism</keyword>
<dbReference type="AlphaFoldDB" id="A0A9X1WPB1"/>
<evidence type="ECO:0000256" key="1">
    <source>
        <dbReference type="ARBA" id="ARBA00009242"/>
    </source>
</evidence>
<dbReference type="SUPFAM" id="SSF49785">
    <property type="entry name" value="Galactose-binding domain-like"/>
    <property type="match status" value="2"/>
</dbReference>
<evidence type="ECO:0000259" key="3">
    <source>
        <dbReference type="Pfam" id="PF03561"/>
    </source>
</evidence>
<dbReference type="PANTHER" id="PTHR12045">
    <property type="entry name" value="ALLANTOICASE"/>
    <property type="match status" value="1"/>
</dbReference>
<comment type="caution">
    <text evidence="4">The sequence shown here is derived from an EMBL/GenBank/DDBJ whole genome shotgun (WGS) entry which is preliminary data.</text>
</comment>
<feature type="domain" description="Allantoicase" evidence="3">
    <location>
        <begin position="26"/>
        <end position="185"/>
    </location>
</feature>
<name>A0A9X1WPB1_9CORY</name>
<dbReference type="Pfam" id="PF03561">
    <property type="entry name" value="Allantoicase"/>
    <property type="match status" value="2"/>
</dbReference>
<evidence type="ECO:0000313" key="4">
    <source>
        <dbReference type="EMBL" id="MCJ7858781.1"/>
    </source>
</evidence>
<reference evidence="4" key="1">
    <citation type="submission" date="2022-04" db="EMBL/GenBank/DDBJ databases">
        <title>Corynebacterium kalidii LD5P10.</title>
        <authorList>
            <person name="Sun J.Q."/>
        </authorList>
    </citation>
    <scope>NUCLEOTIDE SEQUENCE</scope>
    <source>
        <strain evidence="4">LD5P10</strain>
    </source>
</reference>
<evidence type="ECO:0000313" key="5">
    <source>
        <dbReference type="Proteomes" id="UP001139207"/>
    </source>
</evidence>
<dbReference type="Proteomes" id="UP001139207">
    <property type="component" value="Unassembled WGS sequence"/>
</dbReference>
<accession>A0A9X1WPB1</accession>
<gene>
    <name evidence="2 4" type="primary">alc</name>
    <name evidence="4" type="ORF">MUN33_08635</name>
</gene>
<dbReference type="InterPro" id="IPR008979">
    <property type="entry name" value="Galactose-bd-like_sf"/>
</dbReference>
<comment type="similarity">
    <text evidence="1 2">Belongs to the allantoicase family.</text>
</comment>
<dbReference type="NCBIfam" id="TIGR02961">
    <property type="entry name" value="allantoicase"/>
    <property type="match status" value="1"/>
</dbReference>
<dbReference type="InterPro" id="IPR015908">
    <property type="entry name" value="Allantoicase_dom"/>
</dbReference>